<dbReference type="PANTHER" id="PTHR34583">
    <property type="entry name" value="ANTIPORTER SUBUNIT MNHC2-RELATED"/>
    <property type="match status" value="1"/>
</dbReference>
<evidence type="ECO:0000256" key="1">
    <source>
        <dbReference type="ARBA" id="ARBA00004651"/>
    </source>
</evidence>
<keyword evidence="9" id="KW-1185">Reference proteome</keyword>
<evidence type="ECO:0000256" key="2">
    <source>
        <dbReference type="ARBA" id="ARBA00010388"/>
    </source>
</evidence>
<comment type="caution">
    <text evidence="8">The sequence shown here is derived from an EMBL/GenBank/DDBJ whole genome shotgun (WGS) entry which is preliminary data.</text>
</comment>
<evidence type="ECO:0000256" key="6">
    <source>
        <dbReference type="ARBA" id="ARBA00023136"/>
    </source>
</evidence>
<feature type="transmembrane region" description="Helical" evidence="7">
    <location>
        <begin position="68"/>
        <end position="92"/>
    </location>
</feature>
<evidence type="ECO:0000256" key="3">
    <source>
        <dbReference type="ARBA" id="ARBA00022475"/>
    </source>
</evidence>
<comment type="subcellular location">
    <subcellularLocation>
        <location evidence="1">Cell membrane</location>
        <topology evidence="1">Multi-pass membrane protein</topology>
    </subcellularLocation>
</comment>
<evidence type="ECO:0000256" key="4">
    <source>
        <dbReference type="ARBA" id="ARBA00022692"/>
    </source>
</evidence>
<name>A0A938XRW6_9FIRM</name>
<evidence type="ECO:0000256" key="7">
    <source>
        <dbReference type="SAM" id="Phobius"/>
    </source>
</evidence>
<dbReference type="EMBL" id="JAFBDQ010000006">
    <property type="protein sequence ID" value="MBM7556649.1"/>
    <property type="molecule type" value="Genomic_DNA"/>
</dbReference>
<dbReference type="RefSeq" id="WP_204701424.1">
    <property type="nucleotide sequence ID" value="NZ_JAFBDQ010000006.1"/>
</dbReference>
<feature type="transmembrane region" description="Helical" evidence="7">
    <location>
        <begin position="28"/>
        <end position="48"/>
    </location>
</feature>
<feature type="transmembrane region" description="Helical" evidence="7">
    <location>
        <begin position="6"/>
        <end position="21"/>
    </location>
</feature>
<dbReference type="Gene3D" id="1.10.287.3510">
    <property type="match status" value="1"/>
</dbReference>
<evidence type="ECO:0000256" key="5">
    <source>
        <dbReference type="ARBA" id="ARBA00022989"/>
    </source>
</evidence>
<dbReference type="Pfam" id="PF00420">
    <property type="entry name" value="Oxidored_q2"/>
    <property type="match status" value="1"/>
</dbReference>
<dbReference type="AlphaFoldDB" id="A0A938XRW6"/>
<proteinExistence type="inferred from homology"/>
<keyword evidence="6 7" id="KW-0472">Membrane</keyword>
<dbReference type="GO" id="GO:0005886">
    <property type="term" value="C:plasma membrane"/>
    <property type="evidence" value="ECO:0007669"/>
    <property type="project" value="UniProtKB-SubCell"/>
</dbReference>
<evidence type="ECO:0000313" key="9">
    <source>
        <dbReference type="Proteomes" id="UP000774000"/>
    </source>
</evidence>
<evidence type="ECO:0000313" key="8">
    <source>
        <dbReference type="EMBL" id="MBM7556649.1"/>
    </source>
</evidence>
<dbReference type="InterPro" id="IPR039428">
    <property type="entry name" value="NUOK/Mnh_C1-like"/>
</dbReference>
<gene>
    <name evidence="8" type="ORF">JOC47_001500</name>
</gene>
<organism evidence="8 9">
    <name type="scientific">Halanaerobacter jeridensis</name>
    <dbReference type="NCBI Taxonomy" id="706427"/>
    <lineage>
        <taxon>Bacteria</taxon>
        <taxon>Bacillati</taxon>
        <taxon>Bacillota</taxon>
        <taxon>Clostridia</taxon>
        <taxon>Halanaerobiales</taxon>
        <taxon>Halobacteroidaceae</taxon>
        <taxon>Halanaerobacter</taxon>
    </lineage>
</organism>
<reference evidence="8" key="1">
    <citation type="submission" date="2021-01" db="EMBL/GenBank/DDBJ databases">
        <title>Genomic Encyclopedia of Type Strains, Phase IV (KMG-IV): sequencing the most valuable type-strain genomes for metagenomic binning, comparative biology and taxonomic classification.</title>
        <authorList>
            <person name="Goeker M."/>
        </authorList>
    </citation>
    <scope>NUCLEOTIDE SEQUENCE</scope>
    <source>
        <strain evidence="8">DSM 23230</strain>
    </source>
</reference>
<comment type="similarity">
    <text evidence="2">Belongs to the CPA3 antiporters (TC 2.A.63) subunit C family.</text>
</comment>
<accession>A0A938XRW6</accession>
<sequence length="111" mass="12278">MLAVQIVIAILFILGIYTILNRKNVIKIIMGINIMEASLILFLIQLSYKDGGTAPILDKEYELIVDPLPQALALTAIVIGASTTAVMLFLAIKLYKEYGTLDISEIRRLRG</sequence>
<keyword evidence="4 7" id="KW-0812">Transmembrane</keyword>
<dbReference type="InterPro" id="IPR050601">
    <property type="entry name" value="CPA3_antiporter_subunitC"/>
</dbReference>
<dbReference type="Proteomes" id="UP000774000">
    <property type="component" value="Unassembled WGS sequence"/>
</dbReference>
<protein>
    <submittedName>
        <fullName evidence="8">Multicomponent Na+:H+ antiporter subunit C</fullName>
    </submittedName>
</protein>
<keyword evidence="3" id="KW-1003">Cell membrane</keyword>
<dbReference type="PANTHER" id="PTHR34583:SF2">
    <property type="entry name" value="ANTIPORTER SUBUNIT MNHC2-RELATED"/>
    <property type="match status" value="1"/>
</dbReference>
<keyword evidence="5 7" id="KW-1133">Transmembrane helix</keyword>